<dbReference type="EMBL" id="CYZR01000001">
    <property type="protein sequence ID" value="CUN43588.1"/>
    <property type="molecule type" value="Genomic_DNA"/>
</dbReference>
<comment type="caution">
    <text evidence="1">The sequence shown here is derived from an EMBL/GenBank/DDBJ whole genome shotgun (WGS) entry which is preliminary data.</text>
</comment>
<gene>
    <name evidence="1" type="ORF">ERS852473_00122</name>
</gene>
<evidence type="ECO:0000313" key="2">
    <source>
        <dbReference type="Proteomes" id="UP000095488"/>
    </source>
</evidence>
<organism evidence="1 2">
    <name type="scientific">Sarcina ventriculi</name>
    <name type="common">Clostridium ventriculi</name>
    <dbReference type="NCBI Taxonomy" id="1267"/>
    <lineage>
        <taxon>Bacteria</taxon>
        <taxon>Bacillati</taxon>
        <taxon>Bacillota</taxon>
        <taxon>Clostridia</taxon>
        <taxon>Eubacteriales</taxon>
        <taxon>Clostridiaceae</taxon>
        <taxon>Sarcina</taxon>
    </lineage>
</organism>
<dbReference type="Proteomes" id="UP000095488">
    <property type="component" value="Unassembled WGS sequence"/>
</dbReference>
<evidence type="ECO:0000313" key="1">
    <source>
        <dbReference type="EMBL" id="CUN43588.1"/>
    </source>
</evidence>
<proteinExistence type="predicted"/>
<keyword evidence="2" id="KW-1185">Reference proteome</keyword>
<sequence>MKFAIDIENEEIKKKVIKNLQDKGHNIVDCIQDKSLNIGESHYKKALLTNITKPEIFLRFIYVKNNDERLEIFADENVLSKVMSFNFEALLEEFNLKQLFMKNGKELYLIKNIECASIIIRMTTSNIYNEEKIAKFLCDLIEMISSKSHKI</sequence>
<protein>
    <submittedName>
        <fullName evidence="1">Uncharacterized protein</fullName>
    </submittedName>
</protein>
<accession>A0ABM9UMV7</accession>
<reference evidence="1 2" key="1">
    <citation type="submission" date="2015-09" db="EMBL/GenBank/DDBJ databases">
        <authorList>
            <consortium name="Pathogen Informatics"/>
        </authorList>
    </citation>
    <scope>NUCLEOTIDE SEQUENCE [LARGE SCALE GENOMIC DNA]</scope>
    <source>
        <strain evidence="1 2">2789STDY5834858</strain>
    </source>
</reference>
<name>A0ABM9UMV7_SARVE</name>
<dbReference type="RefSeq" id="WP_055257030.1">
    <property type="nucleotide sequence ID" value="NZ_CABIXL010000001.1"/>
</dbReference>